<dbReference type="AlphaFoldDB" id="A0AB37WRU9"/>
<feature type="transmembrane region" description="Helical" evidence="7">
    <location>
        <begin position="20"/>
        <end position="41"/>
    </location>
</feature>
<comment type="similarity">
    <text evidence="5">Belongs to the SAT4 family.</text>
</comment>
<evidence type="ECO:0000259" key="8">
    <source>
        <dbReference type="Pfam" id="PF20684"/>
    </source>
</evidence>
<feature type="transmembrane region" description="Helical" evidence="7">
    <location>
        <begin position="237"/>
        <end position="260"/>
    </location>
</feature>
<reference evidence="9" key="1">
    <citation type="submission" date="2017-10" db="EMBL/GenBank/DDBJ databases">
        <authorList>
            <person name="Armitage A.D."/>
            <person name="Barbara D.J."/>
            <person name="Woodhall J.W."/>
            <person name="Sreenivasaprasad S."/>
            <person name="Lane C.R."/>
            <person name="Clarkson J.P."/>
            <person name="Harrison R.J."/>
        </authorList>
    </citation>
    <scope>NUCLEOTIDE SEQUENCE</scope>
    <source>
        <strain evidence="9">FERA 1164</strain>
    </source>
</reference>
<comment type="caution">
    <text evidence="9">The sequence shown here is derived from an EMBL/GenBank/DDBJ whole genome shotgun (WGS) entry which is preliminary data.</text>
</comment>
<name>A0AB37WRU9_9PLEO</name>
<evidence type="ECO:0000256" key="2">
    <source>
        <dbReference type="ARBA" id="ARBA00022692"/>
    </source>
</evidence>
<protein>
    <recommendedName>
        <fullName evidence="8">Rhodopsin domain-containing protein</fullName>
    </recommendedName>
</protein>
<gene>
    <name evidence="9" type="ORF">AA0115_g2386</name>
</gene>
<dbReference type="InterPro" id="IPR049326">
    <property type="entry name" value="Rhodopsin_dom_fungi"/>
</dbReference>
<evidence type="ECO:0000256" key="5">
    <source>
        <dbReference type="ARBA" id="ARBA00038359"/>
    </source>
</evidence>
<dbReference type="PANTHER" id="PTHR33048">
    <property type="entry name" value="PTH11-LIKE INTEGRAL MEMBRANE PROTEIN (AFU_ORTHOLOGUE AFUA_5G11245)"/>
    <property type="match status" value="1"/>
</dbReference>
<feature type="transmembrane region" description="Helical" evidence="7">
    <location>
        <begin position="53"/>
        <end position="73"/>
    </location>
</feature>
<feature type="domain" description="Rhodopsin" evidence="8">
    <location>
        <begin position="38"/>
        <end position="265"/>
    </location>
</feature>
<feature type="transmembrane region" description="Helical" evidence="7">
    <location>
        <begin position="204"/>
        <end position="225"/>
    </location>
</feature>
<organism evidence="9 10">
    <name type="scientific">Alternaria tenuissima</name>
    <dbReference type="NCBI Taxonomy" id="119927"/>
    <lineage>
        <taxon>Eukaryota</taxon>
        <taxon>Fungi</taxon>
        <taxon>Dikarya</taxon>
        <taxon>Ascomycota</taxon>
        <taxon>Pezizomycotina</taxon>
        <taxon>Dothideomycetes</taxon>
        <taxon>Pleosporomycetidae</taxon>
        <taxon>Pleosporales</taxon>
        <taxon>Pleosporineae</taxon>
        <taxon>Pleosporaceae</taxon>
        <taxon>Alternaria</taxon>
        <taxon>Alternaria sect. Alternaria</taxon>
        <taxon>Alternaria alternata complex</taxon>
    </lineage>
</organism>
<proteinExistence type="inferred from homology"/>
<reference evidence="9" key="2">
    <citation type="journal article" date="2019" name="bioRxiv">
        <title>Genomics, evolutionary history and diagnostics of the Alternaria alternata species group including apple and Asian pear pathotypes.</title>
        <authorList>
            <person name="Armitage A.D."/>
            <person name="Cockerton H.M."/>
            <person name="Sreenivasaprasad S."/>
            <person name="Woodhall J.W."/>
            <person name="Lane C.R."/>
            <person name="Harrison R.J."/>
            <person name="Clarkson J.P."/>
        </authorList>
    </citation>
    <scope>NUCLEOTIDE SEQUENCE</scope>
    <source>
        <strain evidence="9">FERA 1164</strain>
    </source>
</reference>
<keyword evidence="3 7" id="KW-1133">Transmembrane helix</keyword>
<evidence type="ECO:0000313" key="9">
    <source>
        <dbReference type="EMBL" id="RYN35114.1"/>
    </source>
</evidence>
<evidence type="ECO:0000256" key="3">
    <source>
        <dbReference type="ARBA" id="ARBA00022989"/>
    </source>
</evidence>
<keyword evidence="4 7" id="KW-0472">Membrane</keyword>
<dbReference type="InterPro" id="IPR052337">
    <property type="entry name" value="SAT4-like"/>
</dbReference>
<dbReference type="PANTHER" id="PTHR33048:SF42">
    <property type="entry name" value="INTEGRAL MEMBRANE PROTEIN"/>
    <property type="match status" value="1"/>
</dbReference>
<evidence type="ECO:0000256" key="6">
    <source>
        <dbReference type="SAM" id="MobiDB-lite"/>
    </source>
</evidence>
<dbReference type="GO" id="GO:0016020">
    <property type="term" value="C:membrane"/>
    <property type="evidence" value="ECO:0007669"/>
    <property type="project" value="UniProtKB-SubCell"/>
</dbReference>
<evidence type="ECO:0000256" key="7">
    <source>
        <dbReference type="SAM" id="Phobius"/>
    </source>
</evidence>
<comment type="subcellular location">
    <subcellularLocation>
        <location evidence="1">Membrane</location>
        <topology evidence="1">Multi-pass membrane protein</topology>
    </subcellularLocation>
</comment>
<evidence type="ECO:0000313" key="10">
    <source>
        <dbReference type="Proteomes" id="UP000292340"/>
    </source>
</evidence>
<evidence type="ECO:0000256" key="4">
    <source>
        <dbReference type="ARBA" id="ARBA00023136"/>
    </source>
</evidence>
<sequence>MSTQLENLKSNPAEDNGPLMSTATWCLVGVSGAFLIVRLIIQKSQRRLWLDDLLLGLSWTLLLVQVILNQLAINLVNLSNFNTMIYYGASELTISIIAITLSKISFGVTLLRLTSGWTRYYVCFAITTLAVFAIPAATVPWTQCKPIAKTFLDILPGTCVDKRPSVRYGNFQAIWSALMDVSLALLPWKILWNVQMRTAEKIGVGLAMSLGVFAGAVAIVRAHYIEKLAVLDTSYDSYTSIIWASAEAAMAIVATSIPVLRVVLKGVVNTAIEGYNTSGRSKSRTNPSQALSSGGWKHSSNRPTDLSVTLCGDESLMKSHGKGYLELDDLIVDEDTGRVSAATPVSMTEAKEQKVPQWPL</sequence>
<feature type="transmembrane region" description="Helical" evidence="7">
    <location>
        <begin position="173"/>
        <end position="192"/>
    </location>
</feature>
<dbReference type="Proteomes" id="UP000292340">
    <property type="component" value="Unassembled WGS sequence"/>
</dbReference>
<feature type="transmembrane region" description="Helical" evidence="7">
    <location>
        <begin position="120"/>
        <end position="141"/>
    </location>
</feature>
<dbReference type="Pfam" id="PF20684">
    <property type="entry name" value="Fung_rhodopsin"/>
    <property type="match status" value="1"/>
</dbReference>
<accession>A0AB37WRU9</accession>
<dbReference type="EMBL" id="PDXB01000004">
    <property type="protein sequence ID" value="RYN35114.1"/>
    <property type="molecule type" value="Genomic_DNA"/>
</dbReference>
<feature type="compositionally biased region" description="Polar residues" evidence="6">
    <location>
        <begin position="276"/>
        <end position="292"/>
    </location>
</feature>
<evidence type="ECO:0000256" key="1">
    <source>
        <dbReference type="ARBA" id="ARBA00004141"/>
    </source>
</evidence>
<keyword evidence="2 7" id="KW-0812">Transmembrane</keyword>
<feature type="transmembrane region" description="Helical" evidence="7">
    <location>
        <begin position="85"/>
        <end position="108"/>
    </location>
</feature>
<feature type="region of interest" description="Disordered" evidence="6">
    <location>
        <begin position="276"/>
        <end position="302"/>
    </location>
</feature>